<organism evidence="2 3">
    <name type="scientific">Barnesiella intestinihominis YIT 11860</name>
    <dbReference type="NCBI Taxonomy" id="742726"/>
    <lineage>
        <taxon>Bacteria</taxon>
        <taxon>Pseudomonadati</taxon>
        <taxon>Bacteroidota</taxon>
        <taxon>Bacteroidia</taxon>
        <taxon>Bacteroidales</taxon>
        <taxon>Barnesiellaceae</taxon>
        <taxon>Barnesiella</taxon>
    </lineage>
</organism>
<dbReference type="Pfam" id="PF11922">
    <property type="entry name" value="DUF3440"/>
    <property type="match status" value="1"/>
</dbReference>
<evidence type="ECO:0000313" key="2">
    <source>
        <dbReference type="EMBL" id="EJZ62469.1"/>
    </source>
</evidence>
<dbReference type="eggNOG" id="COG3969">
    <property type="taxonomic scope" value="Bacteria"/>
</dbReference>
<dbReference type="InterPro" id="IPR021845">
    <property type="entry name" value="DUF3440"/>
</dbReference>
<dbReference type="CDD" id="cd23947">
    <property type="entry name" value="PAPS_reductase-like_YbdN"/>
    <property type="match status" value="1"/>
</dbReference>
<evidence type="ECO:0000259" key="1">
    <source>
        <dbReference type="Pfam" id="PF01507"/>
    </source>
</evidence>
<dbReference type="HOGENOM" id="CLU_036373_0_0_10"/>
<accession>K0X4A0</accession>
<proteinExistence type="predicted"/>
<feature type="domain" description="Phosphoadenosine phosphosulphate reductase" evidence="1">
    <location>
        <begin position="29"/>
        <end position="81"/>
    </location>
</feature>
<name>K0X4A0_9BACT</name>
<comment type="caution">
    <text evidence="2">The sequence shown here is derived from an EMBL/GenBank/DDBJ whole genome shotgun (WGS) entry which is preliminary data.</text>
</comment>
<dbReference type="EMBL" id="ADLE01000016">
    <property type="protein sequence ID" value="EJZ62469.1"/>
    <property type="molecule type" value="Genomic_DNA"/>
</dbReference>
<dbReference type="InterPro" id="IPR014729">
    <property type="entry name" value="Rossmann-like_a/b/a_fold"/>
</dbReference>
<dbReference type="FunFam" id="3.40.50.620:FF:000163">
    <property type="entry name" value="Predicted phosphoadenosine phosphosulfate reductase"/>
    <property type="match status" value="1"/>
</dbReference>
<gene>
    <name evidence="2" type="ORF">HMPREF9448_02383</name>
</gene>
<dbReference type="GO" id="GO:0003824">
    <property type="term" value="F:catalytic activity"/>
    <property type="evidence" value="ECO:0007669"/>
    <property type="project" value="InterPro"/>
</dbReference>
<keyword evidence="3" id="KW-1185">Reference proteome</keyword>
<dbReference type="GO" id="GO:0071453">
    <property type="term" value="P:cellular response to oxygen levels"/>
    <property type="evidence" value="ECO:0007669"/>
    <property type="project" value="TreeGrafter"/>
</dbReference>
<protein>
    <recommendedName>
        <fullName evidence="1">Phosphoadenosine phosphosulphate reductase domain-containing protein</fullName>
    </recommendedName>
</protein>
<dbReference type="InterPro" id="IPR002500">
    <property type="entry name" value="PAPS_reduct_dom"/>
</dbReference>
<dbReference type="Gene3D" id="3.40.50.620">
    <property type="entry name" value="HUPs"/>
    <property type="match status" value="1"/>
</dbReference>
<dbReference type="Pfam" id="PF01507">
    <property type="entry name" value="PAPS_reduct"/>
    <property type="match status" value="1"/>
</dbReference>
<reference evidence="2 3" key="1">
    <citation type="submission" date="2012-08" db="EMBL/GenBank/DDBJ databases">
        <title>The Genome Sequence of Barnesiella intestinihominis YIT 11860.</title>
        <authorList>
            <consortium name="The Broad Institute Genome Sequencing Platform"/>
            <person name="Earl A."/>
            <person name="Ward D."/>
            <person name="Feldgarden M."/>
            <person name="Gevers D."/>
            <person name="Morotomi M."/>
            <person name="Walker B."/>
            <person name="Young S.K."/>
            <person name="Zeng Q."/>
            <person name="Gargeya S."/>
            <person name="Fitzgerald M."/>
            <person name="Haas B."/>
            <person name="Abouelleil A."/>
            <person name="Alvarado L."/>
            <person name="Arachchi H.M."/>
            <person name="Berlin A.M."/>
            <person name="Chapman S.B."/>
            <person name="Goldberg J."/>
            <person name="Griggs A."/>
            <person name="Gujja S."/>
            <person name="Hansen M."/>
            <person name="Howarth C."/>
            <person name="Imamovic A."/>
            <person name="Larimer J."/>
            <person name="McCowen C."/>
            <person name="Montmayeur A."/>
            <person name="Murphy C."/>
            <person name="Neiman D."/>
            <person name="Pearson M."/>
            <person name="Priest M."/>
            <person name="Roberts A."/>
            <person name="Saif S."/>
            <person name="Shea T."/>
            <person name="Sisk P."/>
            <person name="Sykes S."/>
            <person name="Wortman J."/>
            <person name="Nusbaum C."/>
            <person name="Birren B."/>
        </authorList>
    </citation>
    <scope>NUCLEOTIDE SEQUENCE [LARGE SCALE GENOMIC DNA]</scope>
    <source>
        <strain evidence="2 3">YIT 11860</strain>
    </source>
</reference>
<dbReference type="Proteomes" id="UP000006044">
    <property type="component" value="Unassembled WGS sequence"/>
</dbReference>
<dbReference type="PANTHER" id="PTHR30083">
    <property type="entry name" value="TRANSCRIPTIONAL REGULATOR-RELATED"/>
    <property type="match status" value="1"/>
</dbReference>
<sequence>MRQMENLRSSVYEVVLERLNRIFSDFDNVYVSFSGGKDSGVLLNLCIDYIRQNKLNRRLGVFHIDYEVQYEETTRYVDRVLASNSDILDVYRICVPFKVTTCASMYQNYWRPWEDSMRPLWVREKPENCYTKEDFDFYTDDLWDYEFQIKFAEWLHKRNAARRTCCLIGIRTQESFNRWRTIHSDKNYRKYKGLKWIREMKYGICNAYPIHDWLTTDVWVANGRYHWDYNKLYDLYYRAGVPLDKQRVASPFISQAISSLRLYRAIDPDMWGKMVSRVNGVNFAGLYGNTSMMGWHSIKLPPNMTWEGYLDFLLKTLPENTRKNYQRKLSVSMNFWRDKGGCLADETIRKLEKMGIPITVGDHSNYRTEKKPVRMEYLDDIDIPEFKELPTFKRMCICILKNDHTCKYMGFSLNKAEKEQKERVMEKYKALI</sequence>
<dbReference type="SUPFAM" id="SSF52402">
    <property type="entry name" value="Adenine nucleotide alpha hydrolases-like"/>
    <property type="match status" value="1"/>
</dbReference>
<dbReference type="STRING" id="742726.HMPREF9448_02383"/>
<evidence type="ECO:0000313" key="3">
    <source>
        <dbReference type="Proteomes" id="UP000006044"/>
    </source>
</evidence>
<dbReference type="PATRIC" id="fig|742726.3.peg.2493"/>
<dbReference type="PANTHER" id="PTHR30083:SF0">
    <property type="entry name" value="3'-PHOSPHOADENOSINE 5'-PHOSPHOSULFATE SULFOTRANSFERASE (PAPS REDUCTASE)_FAD SYNTHETASE"/>
    <property type="match status" value="1"/>
</dbReference>
<dbReference type="AlphaFoldDB" id="K0X4A0"/>